<evidence type="ECO:0000256" key="3">
    <source>
        <dbReference type="ARBA" id="ARBA00022898"/>
    </source>
</evidence>
<sequence>MTPKLKDRFLDKHGVEVYVKREDMIDQHISGNKWRKLKYNMLHALYSGREVAHRVTQCIITFGGAFSNHIAATAATASKCKMKAIGIIRGEELSEQPLNPTLAAAAANGMIFKFINREEYRLLTSKSEDVRLHPAIRHLVPEGGANWLGMYGCSEILRDVELASSSHDLREFDIVCTACGTGSTLAGMSLAAAPENRLIGFPVLKGAQFLESDVEEQLQWFYETHGIKLDPIYTGKMMKGIYQLIQQGQIADSRVLAIHTGGLQGIAGVELKTGKKLFDS</sequence>
<reference evidence="8" key="2">
    <citation type="submission" date="2012-11" db="EMBL/GenBank/DDBJ databases">
        <authorList>
            <person name="Kuo A."/>
            <person name="Curtis B.A."/>
            <person name="Tanifuji G."/>
            <person name="Burki F."/>
            <person name="Gruber A."/>
            <person name="Irimia M."/>
            <person name="Maruyama S."/>
            <person name="Arias M.C."/>
            <person name="Ball S.G."/>
            <person name="Gile G.H."/>
            <person name="Hirakawa Y."/>
            <person name="Hopkins J.F."/>
            <person name="Rensing S.A."/>
            <person name="Schmutz J."/>
            <person name="Symeonidi A."/>
            <person name="Elias M."/>
            <person name="Eveleigh R.J."/>
            <person name="Herman E.K."/>
            <person name="Klute M.J."/>
            <person name="Nakayama T."/>
            <person name="Obornik M."/>
            <person name="Reyes-Prieto A."/>
            <person name="Armbrust E.V."/>
            <person name="Aves S.J."/>
            <person name="Beiko R.G."/>
            <person name="Coutinho P."/>
            <person name="Dacks J.B."/>
            <person name="Durnford D.G."/>
            <person name="Fast N.M."/>
            <person name="Green B.R."/>
            <person name="Grisdale C."/>
            <person name="Hempe F."/>
            <person name="Henrissat B."/>
            <person name="Hoppner M.P."/>
            <person name="Ishida K.-I."/>
            <person name="Kim E."/>
            <person name="Koreny L."/>
            <person name="Kroth P.G."/>
            <person name="Liu Y."/>
            <person name="Malik S.-B."/>
            <person name="Maier U.G."/>
            <person name="McRose D."/>
            <person name="Mock T."/>
            <person name="Neilson J.A."/>
            <person name="Onodera N.T."/>
            <person name="Poole A.M."/>
            <person name="Pritham E.J."/>
            <person name="Richards T.A."/>
            <person name="Rocap G."/>
            <person name="Roy S.W."/>
            <person name="Sarai C."/>
            <person name="Schaack S."/>
            <person name="Shirato S."/>
            <person name="Slamovits C.H."/>
            <person name="Spencer D.F."/>
            <person name="Suzuki S."/>
            <person name="Worden A.Z."/>
            <person name="Zauner S."/>
            <person name="Barry K."/>
            <person name="Bell C."/>
            <person name="Bharti A.K."/>
            <person name="Crow J.A."/>
            <person name="Grimwood J."/>
            <person name="Kramer R."/>
            <person name="Lindquist E."/>
            <person name="Lucas S."/>
            <person name="Salamov A."/>
            <person name="McFadden G.I."/>
            <person name="Lane C.E."/>
            <person name="Keeling P.J."/>
            <person name="Gray M.W."/>
            <person name="Grigoriev I.V."/>
            <person name="Archibald J.M."/>
        </authorList>
    </citation>
    <scope>NUCLEOTIDE SEQUENCE</scope>
    <source>
        <strain evidence="8">CCMP2712</strain>
    </source>
</reference>
<dbReference type="EnsemblProtists" id="EKX35625">
    <property type="protein sequence ID" value="EKX35625"/>
    <property type="gene ID" value="GUITHDRAFT_158728"/>
</dbReference>
<dbReference type="OrthoDB" id="8299887at2759"/>
<dbReference type="GeneID" id="17292359"/>
<accession>L1III2</accession>
<dbReference type="HOGENOM" id="CLU_048897_0_0_1"/>
<evidence type="ECO:0000256" key="5">
    <source>
        <dbReference type="PIRSR" id="PIRSR006278-2"/>
    </source>
</evidence>
<dbReference type="OMA" id="DGMRLHF"/>
<comment type="similarity">
    <text evidence="2">Belongs to the ACC deaminase/D-cysteine desulfhydrase family.</text>
</comment>
<evidence type="ECO:0000256" key="1">
    <source>
        <dbReference type="ARBA" id="ARBA00001933"/>
    </source>
</evidence>
<evidence type="ECO:0000256" key="4">
    <source>
        <dbReference type="PIRSR" id="PIRSR006278-1"/>
    </source>
</evidence>
<dbReference type="PaxDb" id="55529-EKX35625"/>
<dbReference type="Gene3D" id="3.40.50.1100">
    <property type="match status" value="2"/>
</dbReference>
<dbReference type="PANTHER" id="PTHR43780:SF2">
    <property type="entry name" value="1-AMINOCYCLOPROPANE-1-CARBOXYLATE DEAMINASE-RELATED"/>
    <property type="match status" value="1"/>
</dbReference>
<dbReference type="PANTHER" id="PTHR43780">
    <property type="entry name" value="1-AMINOCYCLOPROPANE-1-CARBOXYLATE DEAMINASE-RELATED"/>
    <property type="match status" value="1"/>
</dbReference>
<dbReference type="Proteomes" id="UP000011087">
    <property type="component" value="Unassembled WGS sequence"/>
</dbReference>
<evidence type="ECO:0000313" key="6">
    <source>
        <dbReference type="EMBL" id="EKX35625.1"/>
    </source>
</evidence>
<dbReference type="EMBL" id="JH993087">
    <property type="protein sequence ID" value="EKX35625.1"/>
    <property type="molecule type" value="Genomic_DNA"/>
</dbReference>
<feature type="modified residue" description="N6-(pyridoxal phosphate)lysine" evidence="5">
    <location>
        <position position="33"/>
    </location>
</feature>
<name>L1III2_GUITC</name>
<dbReference type="AlphaFoldDB" id="L1III2"/>
<protein>
    <recommendedName>
        <fullName evidence="9">Tryptophan synthase beta chain-like PALP domain-containing protein</fullName>
    </recommendedName>
</protein>
<dbReference type="KEGG" id="gtt:GUITHDRAFT_158728"/>
<gene>
    <name evidence="6" type="ORF">GUITHDRAFT_158728</name>
</gene>
<dbReference type="PIRSF" id="PIRSF006278">
    <property type="entry name" value="ACCD_DCysDesulf"/>
    <property type="match status" value="1"/>
</dbReference>
<keyword evidence="8" id="KW-1185">Reference proteome</keyword>
<comment type="cofactor">
    <cofactor evidence="1">
        <name>pyridoxal 5'-phosphate</name>
        <dbReference type="ChEBI" id="CHEBI:597326"/>
    </cofactor>
</comment>
<dbReference type="SUPFAM" id="SSF53686">
    <property type="entry name" value="Tryptophan synthase beta subunit-like PLP-dependent enzymes"/>
    <property type="match status" value="1"/>
</dbReference>
<dbReference type="InterPro" id="IPR027278">
    <property type="entry name" value="ACCD_DCysDesulf"/>
</dbReference>
<dbReference type="GO" id="GO:0019148">
    <property type="term" value="F:D-cysteine desulfhydrase activity"/>
    <property type="evidence" value="ECO:0007669"/>
    <property type="project" value="TreeGrafter"/>
</dbReference>
<dbReference type="RefSeq" id="XP_005822605.1">
    <property type="nucleotide sequence ID" value="XM_005822548.1"/>
</dbReference>
<proteinExistence type="inferred from homology"/>
<dbReference type="InterPro" id="IPR036052">
    <property type="entry name" value="TrpB-like_PALP_sf"/>
</dbReference>
<keyword evidence="3 5" id="KW-0663">Pyridoxal phosphate</keyword>
<evidence type="ECO:0008006" key="9">
    <source>
        <dbReference type="Google" id="ProtNLM"/>
    </source>
</evidence>
<organism evidence="6">
    <name type="scientific">Guillardia theta (strain CCMP2712)</name>
    <name type="common">Cryptophyte</name>
    <dbReference type="NCBI Taxonomy" id="905079"/>
    <lineage>
        <taxon>Eukaryota</taxon>
        <taxon>Cryptophyceae</taxon>
        <taxon>Pyrenomonadales</taxon>
        <taxon>Geminigeraceae</taxon>
        <taxon>Guillardia</taxon>
    </lineage>
</organism>
<evidence type="ECO:0000313" key="7">
    <source>
        <dbReference type="EnsemblProtists" id="EKX35625"/>
    </source>
</evidence>
<reference evidence="7" key="3">
    <citation type="submission" date="2016-03" db="UniProtKB">
        <authorList>
            <consortium name="EnsemblProtists"/>
        </authorList>
    </citation>
    <scope>IDENTIFICATION</scope>
</reference>
<evidence type="ECO:0000313" key="8">
    <source>
        <dbReference type="Proteomes" id="UP000011087"/>
    </source>
</evidence>
<feature type="active site" description="Nucleophile" evidence="4">
    <location>
        <position position="67"/>
    </location>
</feature>
<reference evidence="6 8" key="1">
    <citation type="journal article" date="2012" name="Nature">
        <title>Algal genomes reveal evolutionary mosaicism and the fate of nucleomorphs.</title>
        <authorList>
            <consortium name="DOE Joint Genome Institute"/>
            <person name="Curtis B.A."/>
            <person name="Tanifuji G."/>
            <person name="Burki F."/>
            <person name="Gruber A."/>
            <person name="Irimia M."/>
            <person name="Maruyama S."/>
            <person name="Arias M.C."/>
            <person name="Ball S.G."/>
            <person name="Gile G.H."/>
            <person name="Hirakawa Y."/>
            <person name="Hopkins J.F."/>
            <person name="Kuo A."/>
            <person name="Rensing S.A."/>
            <person name="Schmutz J."/>
            <person name="Symeonidi A."/>
            <person name="Elias M."/>
            <person name="Eveleigh R.J."/>
            <person name="Herman E.K."/>
            <person name="Klute M.J."/>
            <person name="Nakayama T."/>
            <person name="Obornik M."/>
            <person name="Reyes-Prieto A."/>
            <person name="Armbrust E.V."/>
            <person name="Aves S.J."/>
            <person name="Beiko R.G."/>
            <person name="Coutinho P."/>
            <person name="Dacks J.B."/>
            <person name="Durnford D.G."/>
            <person name="Fast N.M."/>
            <person name="Green B.R."/>
            <person name="Grisdale C.J."/>
            <person name="Hempel F."/>
            <person name="Henrissat B."/>
            <person name="Hoppner M.P."/>
            <person name="Ishida K."/>
            <person name="Kim E."/>
            <person name="Koreny L."/>
            <person name="Kroth P.G."/>
            <person name="Liu Y."/>
            <person name="Malik S.B."/>
            <person name="Maier U.G."/>
            <person name="McRose D."/>
            <person name="Mock T."/>
            <person name="Neilson J.A."/>
            <person name="Onodera N.T."/>
            <person name="Poole A.M."/>
            <person name="Pritham E.J."/>
            <person name="Richards T.A."/>
            <person name="Rocap G."/>
            <person name="Roy S.W."/>
            <person name="Sarai C."/>
            <person name="Schaack S."/>
            <person name="Shirato S."/>
            <person name="Slamovits C.H."/>
            <person name="Spencer D.F."/>
            <person name="Suzuki S."/>
            <person name="Worden A.Z."/>
            <person name="Zauner S."/>
            <person name="Barry K."/>
            <person name="Bell C."/>
            <person name="Bharti A.K."/>
            <person name="Crow J.A."/>
            <person name="Grimwood J."/>
            <person name="Kramer R."/>
            <person name="Lindquist E."/>
            <person name="Lucas S."/>
            <person name="Salamov A."/>
            <person name="McFadden G.I."/>
            <person name="Lane C.E."/>
            <person name="Keeling P.J."/>
            <person name="Gray M.W."/>
            <person name="Grigoriev I.V."/>
            <person name="Archibald J.M."/>
        </authorList>
    </citation>
    <scope>NUCLEOTIDE SEQUENCE</scope>
    <source>
        <strain evidence="6 8">CCMP2712</strain>
    </source>
</reference>
<dbReference type="eggNOG" id="ENOG502SP1P">
    <property type="taxonomic scope" value="Eukaryota"/>
</dbReference>
<evidence type="ECO:0000256" key="2">
    <source>
        <dbReference type="ARBA" id="ARBA00008639"/>
    </source>
</evidence>